<dbReference type="GO" id="GO:0005507">
    <property type="term" value="F:copper ion binding"/>
    <property type="evidence" value="ECO:0007669"/>
    <property type="project" value="InterPro"/>
</dbReference>
<dbReference type="NCBIfam" id="TIGR00003">
    <property type="entry name" value="copper ion binding protein"/>
    <property type="match status" value="1"/>
</dbReference>
<dbReference type="RefSeq" id="WP_134158901.1">
    <property type="nucleotide sequence ID" value="NZ_BSUS01000001.1"/>
</dbReference>
<evidence type="ECO:0000313" key="6">
    <source>
        <dbReference type="Proteomes" id="UP000294581"/>
    </source>
</evidence>
<reference evidence="5 6" key="1">
    <citation type="submission" date="2019-03" db="EMBL/GenBank/DDBJ databases">
        <title>Genomic Encyclopedia of Type Strains, Phase IV (KMG-IV): sequencing the most valuable type-strain genomes for metagenomic binning, comparative biology and taxonomic classification.</title>
        <authorList>
            <person name="Goeker M."/>
        </authorList>
    </citation>
    <scope>NUCLEOTIDE SEQUENCE [LARGE SCALE GENOMIC DNA]</scope>
    <source>
        <strain evidence="5 6">DSM 17974</strain>
    </source>
</reference>
<dbReference type="PRINTS" id="PR00946">
    <property type="entry name" value="HGSCAVENGER"/>
</dbReference>
<organism evidence="5 6">
    <name type="scientific">Alicyclobacillus sacchari</name>
    <dbReference type="NCBI Taxonomy" id="392010"/>
    <lineage>
        <taxon>Bacteria</taxon>
        <taxon>Bacillati</taxon>
        <taxon>Bacillota</taxon>
        <taxon>Bacilli</taxon>
        <taxon>Bacillales</taxon>
        <taxon>Alicyclobacillaceae</taxon>
        <taxon>Alicyclobacillus</taxon>
    </lineage>
</organism>
<dbReference type="FunFam" id="3.30.70.100:FF:000005">
    <property type="entry name" value="Copper-exporting P-type ATPase A"/>
    <property type="match status" value="1"/>
</dbReference>
<name>A0A4R8LRH1_9BACL</name>
<dbReference type="AlphaFoldDB" id="A0A4R8LRH1"/>
<comment type="caution">
    <text evidence="5">The sequence shown here is derived from an EMBL/GenBank/DDBJ whole genome shotgun (WGS) entry which is preliminary data.</text>
</comment>
<dbReference type="SUPFAM" id="SSF55008">
    <property type="entry name" value="HMA, heavy metal-associated domain"/>
    <property type="match status" value="1"/>
</dbReference>
<evidence type="ECO:0000313" key="5">
    <source>
        <dbReference type="EMBL" id="TDY50199.1"/>
    </source>
</evidence>
<dbReference type="OrthoDB" id="9813965at2"/>
<evidence type="ECO:0000259" key="4">
    <source>
        <dbReference type="PROSITE" id="PS50846"/>
    </source>
</evidence>
<keyword evidence="6" id="KW-1185">Reference proteome</keyword>
<dbReference type="InterPro" id="IPR006122">
    <property type="entry name" value="HMA_Cu_ion-bd"/>
</dbReference>
<dbReference type="Gene3D" id="3.30.70.100">
    <property type="match status" value="1"/>
</dbReference>
<dbReference type="InterPro" id="IPR017969">
    <property type="entry name" value="Heavy-metal-associated_CS"/>
</dbReference>
<dbReference type="Pfam" id="PF00403">
    <property type="entry name" value="HMA"/>
    <property type="match status" value="1"/>
</dbReference>
<evidence type="ECO:0000256" key="3">
    <source>
        <dbReference type="ARBA" id="ARBA00023008"/>
    </source>
</evidence>
<dbReference type="PROSITE" id="PS01047">
    <property type="entry name" value="HMA_1"/>
    <property type="match status" value="1"/>
</dbReference>
<dbReference type="InterPro" id="IPR006121">
    <property type="entry name" value="HMA_dom"/>
</dbReference>
<keyword evidence="3" id="KW-0186">Copper</keyword>
<gene>
    <name evidence="5" type="ORF">C7445_103245</name>
</gene>
<dbReference type="PANTHER" id="PTHR46594">
    <property type="entry name" value="P-TYPE CATION-TRANSPORTING ATPASE"/>
    <property type="match status" value="1"/>
</dbReference>
<evidence type="ECO:0000256" key="2">
    <source>
        <dbReference type="ARBA" id="ARBA00022723"/>
    </source>
</evidence>
<dbReference type="InterPro" id="IPR001802">
    <property type="entry name" value="MerP/CopZ"/>
</dbReference>
<protein>
    <recommendedName>
        <fullName evidence="1">Copper chaperone CopZ</fullName>
    </recommendedName>
</protein>
<dbReference type="EMBL" id="SORF01000003">
    <property type="protein sequence ID" value="TDY50199.1"/>
    <property type="molecule type" value="Genomic_DNA"/>
</dbReference>
<dbReference type="InterPro" id="IPR036163">
    <property type="entry name" value="HMA_dom_sf"/>
</dbReference>
<dbReference type="PROSITE" id="PS50846">
    <property type="entry name" value="HMA_2"/>
    <property type="match status" value="1"/>
</dbReference>
<keyword evidence="2" id="KW-0479">Metal-binding</keyword>
<dbReference type="CDD" id="cd00371">
    <property type="entry name" value="HMA"/>
    <property type="match status" value="1"/>
</dbReference>
<accession>A0A4R8LRH1</accession>
<sequence length="69" mass="7188">MVTTTEIAVKGMTCSGCVNSVTKALRAVEGVAGVHVSLEDNRATVTFDDAIVTLEDLKEAIEDAGYDVG</sequence>
<dbReference type="PANTHER" id="PTHR46594:SF4">
    <property type="entry name" value="P-TYPE CATION-TRANSPORTING ATPASE"/>
    <property type="match status" value="1"/>
</dbReference>
<proteinExistence type="predicted"/>
<evidence type="ECO:0000256" key="1">
    <source>
        <dbReference type="ARBA" id="ARBA00015313"/>
    </source>
</evidence>
<dbReference type="Proteomes" id="UP000294581">
    <property type="component" value="Unassembled WGS sequence"/>
</dbReference>
<feature type="domain" description="HMA" evidence="4">
    <location>
        <begin position="3"/>
        <end position="69"/>
    </location>
</feature>